<dbReference type="RefSeq" id="WP_243326487.1">
    <property type="nucleotide sequence ID" value="NZ_JAKZMM010000059.1"/>
</dbReference>
<comment type="caution">
    <text evidence="2">The sequence shown here is derived from an EMBL/GenBank/DDBJ whole genome shotgun (WGS) entry which is preliminary data.</text>
</comment>
<accession>A0ABT0C588</accession>
<evidence type="ECO:0000256" key="1">
    <source>
        <dbReference type="SAM" id="SignalP"/>
    </source>
</evidence>
<evidence type="ECO:0000313" key="2">
    <source>
        <dbReference type="EMBL" id="MCJ2382164.1"/>
    </source>
</evidence>
<organism evidence="2 3">
    <name type="scientific">Parabacteroides faecalis</name>
    <dbReference type="NCBI Taxonomy" id="2924040"/>
    <lineage>
        <taxon>Bacteria</taxon>
        <taxon>Pseudomonadati</taxon>
        <taxon>Bacteroidota</taxon>
        <taxon>Bacteroidia</taxon>
        <taxon>Bacteroidales</taxon>
        <taxon>Tannerellaceae</taxon>
        <taxon>Parabacteroides</taxon>
    </lineage>
</organism>
<gene>
    <name evidence="2" type="ORF">MUN53_16370</name>
</gene>
<name>A0ABT0C588_9BACT</name>
<sequence length="730" mass="81226">MKQYVMGLSALLFLLVCVSCSEDTASLSPDLNRPGIKVRTVSFGAQGTTTELPAEKKIAHLAAYLFSGNALVRSFPDLVIGSDSICRIDAEDETGKLYFLANTTSDVREQIYEQMPEEEFLRLTMQNQVTGNAPQIMSATMDLAPSAMGTTVHLQRGIARIDLEVASKSVAVNEVTIAHVYQAGYLLPQDDIQAVPDAQQENLVRTFDAAQTSNVPGLFYLYEQQNSQLAVKAKVTINGVTQILQTSLPQRIVRNFVYTLRIKGTGAKLEAEILTNQWEAGDQEEGAVNDRVSVDLQSLPANVTCEGNRIYISHVGNNFSFRLHKQEAVNVQISSSDSHFQVTPMADPTSFQVVAHHLSPGVSEKWVHLDVYPVNEPDVRIGRISLIQQANPTELTGALSFDENWRCDFDRYIDGELGVFRPQPGKEIRVETDDMPWLKVYPEEGNRYRVVAGWKPNDPDADGRTQEGKIIICNADGSEPEEFFVTRQYWGLPVVNVNGTWWCKYNLRGNVKRFEDQILVANDPAAGRDLGEYLTNCTDDEFLHILGDQYQGGNPDGLPLRHDGSSFYYEGMKASAGNFGTIDPTVMAPDGFEIPDYDDYRFFTANNNFNLGYGSNAFNNNLGQRLTFDIVERDATFLGASYGPVNFYDFNYNDTHFVLCGLGHQYSVDIGNIAKMFIIFGTYGNSGSTWLIEGSARATGTGNWYKFAGQNSTKTRTLRCVKTPVEYIIE</sequence>
<keyword evidence="1" id="KW-0732">Signal</keyword>
<evidence type="ECO:0000313" key="3">
    <source>
        <dbReference type="Proteomes" id="UP001165444"/>
    </source>
</evidence>
<feature type="chain" id="PRO_5046939147" description="DUF4906 domain-containing protein" evidence="1">
    <location>
        <begin position="22"/>
        <end position="730"/>
    </location>
</feature>
<feature type="signal peptide" evidence="1">
    <location>
        <begin position="1"/>
        <end position="21"/>
    </location>
</feature>
<evidence type="ECO:0008006" key="4">
    <source>
        <dbReference type="Google" id="ProtNLM"/>
    </source>
</evidence>
<keyword evidence="3" id="KW-1185">Reference proteome</keyword>
<dbReference type="Proteomes" id="UP001165444">
    <property type="component" value="Unassembled WGS sequence"/>
</dbReference>
<dbReference type="EMBL" id="JAKZMM010000059">
    <property type="protein sequence ID" value="MCJ2382164.1"/>
    <property type="molecule type" value="Genomic_DNA"/>
</dbReference>
<proteinExistence type="predicted"/>
<reference evidence="2 3" key="1">
    <citation type="submission" date="2022-03" db="EMBL/GenBank/DDBJ databases">
        <title>Parabacteroides sp. nov. isolated from swine feces.</title>
        <authorList>
            <person name="Bak J.E."/>
        </authorList>
    </citation>
    <scope>NUCLEOTIDE SEQUENCE [LARGE SCALE GENOMIC DNA]</scope>
    <source>
        <strain evidence="2 3">AGMB00274</strain>
    </source>
</reference>
<protein>
    <recommendedName>
        <fullName evidence="4">DUF4906 domain-containing protein</fullName>
    </recommendedName>
</protein>